<dbReference type="OrthoDB" id="9813321at2"/>
<dbReference type="SMART" id="SM00834">
    <property type="entry name" value="CxxC_CXXC_SSSS"/>
    <property type="match status" value="1"/>
</dbReference>
<protein>
    <submittedName>
        <fullName evidence="3">Zinc ribbon domain-containing protein</fullName>
    </submittedName>
</protein>
<comment type="caution">
    <text evidence="3">The sequence shown here is derived from an EMBL/GenBank/DDBJ whole genome shotgun (WGS) entry which is preliminary data.</text>
</comment>
<evidence type="ECO:0000256" key="1">
    <source>
        <dbReference type="SAM" id="MobiDB-lite"/>
    </source>
</evidence>
<gene>
    <name evidence="3" type="ORF">FL622_16310</name>
</gene>
<dbReference type="AlphaFoldDB" id="A0A550J5I8"/>
<evidence type="ECO:0000259" key="2">
    <source>
        <dbReference type="SMART" id="SM00834"/>
    </source>
</evidence>
<dbReference type="EMBL" id="VJVV01000018">
    <property type="protein sequence ID" value="TRO78403.1"/>
    <property type="molecule type" value="Genomic_DNA"/>
</dbReference>
<dbReference type="NCBIfam" id="TIGR02605">
    <property type="entry name" value="CxxC_CxxC_SSSS"/>
    <property type="match status" value="1"/>
</dbReference>
<sequence length="55" mass="5759">MPIYEYACPACGHRFEKIQRQRSAEQPCPKCGAAGQPAVSRPAATSANCGSGGFT</sequence>
<reference evidence="3 4" key="1">
    <citation type="submission" date="2019-07" db="EMBL/GenBank/DDBJ databases">
        <title>Insights of Desulfuromonas acetexigens electromicrobiology.</title>
        <authorList>
            <person name="Katuri K."/>
            <person name="Sapireddy V."/>
            <person name="Shaw D.R."/>
            <person name="Saikaly P."/>
        </authorList>
    </citation>
    <scope>NUCLEOTIDE SEQUENCE [LARGE SCALE GENOMIC DNA]</scope>
    <source>
        <strain evidence="3 4">2873</strain>
    </source>
</reference>
<organism evidence="3 4">
    <name type="scientific">Trichloromonas acetexigens</name>
    <dbReference type="NCBI Taxonomy" id="38815"/>
    <lineage>
        <taxon>Bacteria</taxon>
        <taxon>Pseudomonadati</taxon>
        <taxon>Thermodesulfobacteriota</taxon>
        <taxon>Desulfuromonadia</taxon>
        <taxon>Desulfuromonadales</taxon>
        <taxon>Trichloromonadaceae</taxon>
        <taxon>Trichloromonas</taxon>
    </lineage>
</organism>
<dbReference type="InterPro" id="IPR013429">
    <property type="entry name" value="Regulatory_FmdB_Zinc_ribbon"/>
</dbReference>
<name>A0A550J5I8_9BACT</name>
<evidence type="ECO:0000313" key="4">
    <source>
        <dbReference type="Proteomes" id="UP000317155"/>
    </source>
</evidence>
<feature type="region of interest" description="Disordered" evidence="1">
    <location>
        <begin position="27"/>
        <end position="55"/>
    </location>
</feature>
<dbReference type="RefSeq" id="WP_092055135.1">
    <property type="nucleotide sequence ID" value="NZ_FOJJ01000010.1"/>
</dbReference>
<dbReference type="Pfam" id="PF09723">
    <property type="entry name" value="Zn_ribbon_8"/>
    <property type="match status" value="1"/>
</dbReference>
<feature type="domain" description="Putative regulatory protein FmdB zinc ribbon" evidence="2">
    <location>
        <begin position="1"/>
        <end position="40"/>
    </location>
</feature>
<accession>A0A550J5I8</accession>
<dbReference type="Gene3D" id="2.20.28.30">
    <property type="entry name" value="RNA polymerase ii, chain L"/>
    <property type="match status" value="1"/>
</dbReference>
<keyword evidence="4" id="KW-1185">Reference proteome</keyword>
<proteinExistence type="predicted"/>
<dbReference type="Proteomes" id="UP000317155">
    <property type="component" value="Unassembled WGS sequence"/>
</dbReference>
<evidence type="ECO:0000313" key="3">
    <source>
        <dbReference type="EMBL" id="TRO78403.1"/>
    </source>
</evidence>